<evidence type="ECO:0000313" key="3">
    <source>
        <dbReference type="Proteomes" id="UP000250235"/>
    </source>
</evidence>
<evidence type="ECO:0000313" key="2">
    <source>
        <dbReference type="EMBL" id="KZV22454.1"/>
    </source>
</evidence>
<feature type="region of interest" description="Disordered" evidence="1">
    <location>
        <begin position="1"/>
        <end position="38"/>
    </location>
</feature>
<dbReference type="Proteomes" id="UP000250235">
    <property type="component" value="Unassembled WGS sequence"/>
</dbReference>
<proteinExistence type="predicted"/>
<gene>
    <name evidence="2" type="ORF">F511_17908</name>
</gene>
<accession>A0A2Z7AKV7</accession>
<organism evidence="2 3">
    <name type="scientific">Dorcoceras hygrometricum</name>
    <dbReference type="NCBI Taxonomy" id="472368"/>
    <lineage>
        <taxon>Eukaryota</taxon>
        <taxon>Viridiplantae</taxon>
        <taxon>Streptophyta</taxon>
        <taxon>Embryophyta</taxon>
        <taxon>Tracheophyta</taxon>
        <taxon>Spermatophyta</taxon>
        <taxon>Magnoliopsida</taxon>
        <taxon>eudicotyledons</taxon>
        <taxon>Gunneridae</taxon>
        <taxon>Pentapetalae</taxon>
        <taxon>asterids</taxon>
        <taxon>lamiids</taxon>
        <taxon>Lamiales</taxon>
        <taxon>Gesneriaceae</taxon>
        <taxon>Didymocarpoideae</taxon>
        <taxon>Trichosporeae</taxon>
        <taxon>Loxocarpinae</taxon>
        <taxon>Dorcoceras</taxon>
    </lineage>
</organism>
<reference evidence="2 3" key="1">
    <citation type="journal article" date="2015" name="Proc. Natl. Acad. Sci. U.S.A.">
        <title>The resurrection genome of Boea hygrometrica: A blueprint for survival of dehydration.</title>
        <authorList>
            <person name="Xiao L."/>
            <person name="Yang G."/>
            <person name="Zhang L."/>
            <person name="Yang X."/>
            <person name="Zhao S."/>
            <person name="Ji Z."/>
            <person name="Zhou Q."/>
            <person name="Hu M."/>
            <person name="Wang Y."/>
            <person name="Chen M."/>
            <person name="Xu Y."/>
            <person name="Jin H."/>
            <person name="Xiao X."/>
            <person name="Hu G."/>
            <person name="Bao F."/>
            <person name="Hu Y."/>
            <person name="Wan P."/>
            <person name="Li L."/>
            <person name="Deng X."/>
            <person name="Kuang T."/>
            <person name="Xiang C."/>
            <person name="Zhu J.K."/>
            <person name="Oliver M.J."/>
            <person name="He Y."/>
        </authorList>
    </citation>
    <scope>NUCLEOTIDE SEQUENCE [LARGE SCALE GENOMIC DNA]</scope>
    <source>
        <strain evidence="3">cv. XS01</strain>
    </source>
</reference>
<protein>
    <submittedName>
        <fullName evidence="2">ABC transporter C family member 13</fullName>
    </submittedName>
</protein>
<sequence length="112" mass="12811">MHENKATTETQGAKGSQRIAQQQHRINRNNSTSVATGCVSIWELPTRLNTRYHAKHDPTRCCTTHEMWELPTPLIVANRSQQGDEVRELPAQPQQHPGTHRDQQQQGKLNRI</sequence>
<feature type="compositionally biased region" description="Polar residues" evidence="1">
    <location>
        <begin position="7"/>
        <end position="35"/>
    </location>
</feature>
<dbReference type="EMBL" id="KV014366">
    <property type="protein sequence ID" value="KZV22454.1"/>
    <property type="molecule type" value="Genomic_DNA"/>
</dbReference>
<feature type="region of interest" description="Disordered" evidence="1">
    <location>
        <begin position="77"/>
        <end position="112"/>
    </location>
</feature>
<name>A0A2Z7AKV7_9LAMI</name>
<dbReference type="AlphaFoldDB" id="A0A2Z7AKV7"/>
<evidence type="ECO:0000256" key="1">
    <source>
        <dbReference type="SAM" id="MobiDB-lite"/>
    </source>
</evidence>
<keyword evidence="3" id="KW-1185">Reference proteome</keyword>